<dbReference type="SUPFAM" id="SSF58104">
    <property type="entry name" value="Methyl-accepting chemotaxis protein (MCP) signaling domain"/>
    <property type="match status" value="1"/>
</dbReference>
<dbReference type="Gene3D" id="1.10.287.950">
    <property type="entry name" value="Methyl-accepting chemotaxis protein"/>
    <property type="match status" value="1"/>
</dbReference>
<dbReference type="PRINTS" id="PR00260">
    <property type="entry name" value="CHEMTRNSDUCR"/>
</dbReference>
<dbReference type="CDD" id="cd00130">
    <property type="entry name" value="PAS"/>
    <property type="match status" value="1"/>
</dbReference>
<dbReference type="GO" id="GO:0016020">
    <property type="term" value="C:membrane"/>
    <property type="evidence" value="ECO:0007669"/>
    <property type="project" value="UniProtKB-SubCell"/>
</dbReference>
<dbReference type="PANTHER" id="PTHR32089">
    <property type="entry name" value="METHYL-ACCEPTING CHEMOTAXIS PROTEIN MCPB"/>
    <property type="match status" value="1"/>
</dbReference>
<reference evidence="8 9" key="1">
    <citation type="submission" date="2019-12" db="EMBL/GenBank/DDBJ databases">
        <title>Genome sequencing and assembly of endphytes of Porphyra tenera.</title>
        <authorList>
            <person name="Park J.M."/>
            <person name="Shin R."/>
            <person name="Jo S.H."/>
        </authorList>
    </citation>
    <scope>NUCLEOTIDE SEQUENCE [LARGE SCALE GENOMIC DNA]</scope>
    <source>
        <strain evidence="8 9">GPM4</strain>
    </source>
</reference>
<keyword evidence="5" id="KW-1133">Transmembrane helix</keyword>
<dbReference type="GO" id="GO:0004888">
    <property type="term" value="F:transmembrane signaling receptor activity"/>
    <property type="evidence" value="ECO:0007669"/>
    <property type="project" value="InterPro"/>
</dbReference>
<dbReference type="SMART" id="SM00091">
    <property type="entry name" value="PAS"/>
    <property type="match status" value="1"/>
</dbReference>
<protein>
    <submittedName>
        <fullName evidence="8">Aerotaxis receptor</fullName>
    </submittedName>
</protein>
<evidence type="ECO:0000259" key="6">
    <source>
        <dbReference type="PROSITE" id="PS50111"/>
    </source>
</evidence>
<dbReference type="FunFam" id="1.10.287.950:FF:000001">
    <property type="entry name" value="Methyl-accepting chemotaxis sensory transducer"/>
    <property type="match status" value="1"/>
</dbReference>
<dbReference type="Gene3D" id="3.30.450.20">
    <property type="entry name" value="PAS domain"/>
    <property type="match status" value="1"/>
</dbReference>
<name>A0A857JIH8_9ALTE</name>
<keyword evidence="9" id="KW-1185">Reference proteome</keyword>
<dbReference type="CDD" id="cd11386">
    <property type="entry name" value="MCP_signal"/>
    <property type="match status" value="1"/>
</dbReference>
<dbReference type="PROSITE" id="PS50112">
    <property type="entry name" value="PAS"/>
    <property type="match status" value="1"/>
</dbReference>
<organism evidence="8 9">
    <name type="scientific">Paraglaciecola mesophila</name>
    <dbReference type="NCBI Taxonomy" id="197222"/>
    <lineage>
        <taxon>Bacteria</taxon>
        <taxon>Pseudomonadati</taxon>
        <taxon>Pseudomonadota</taxon>
        <taxon>Gammaproteobacteria</taxon>
        <taxon>Alteromonadales</taxon>
        <taxon>Alteromonadaceae</taxon>
        <taxon>Paraglaciecola</taxon>
    </lineage>
</organism>
<dbReference type="InterPro" id="IPR004089">
    <property type="entry name" value="MCPsignal_dom"/>
</dbReference>
<dbReference type="InterPro" id="IPR013655">
    <property type="entry name" value="PAS_fold_3"/>
</dbReference>
<dbReference type="SUPFAM" id="SSF55785">
    <property type="entry name" value="PYP-like sensor domain (PAS domain)"/>
    <property type="match status" value="1"/>
</dbReference>
<sequence length="511" mass="55451">MDNPNANGNEREVMVEVGEELVSTTDTQGIIQYVNDHFCRVSGFTREELIGQHHNIVRHPDMPKAAFADMWGKLKSNQAWRGAVKNRRNGGGYYWVDAFVTPLFENGQLVGYQSVRTQLIAPYKTKAQQLYPKLNKGGSAFGWFDQYVHAKDILFVLFALLFAGLTFLSAYFALALIPLPYIVFKQELFDVRQHAKQQKLHYDSVSRAIFSGDGVNGINGFALKIQEGKVKTILGRVIDSTASLDRGVSSLQQAVAETKTGVEEETTELTQVAAAVEQMVASINEVTRNIGNTSEKVSGAHKDCRQATDSMSSTMEKVGDLATEVAKSAGSAAALADEANRINDVMQEIQGIADQTNLLALNAAIEAARAGEHGRGFSVVADEVRALSSRTHSATTQIQSSVSEIQSTLLAWSQTLEEGKSSAESCVDETKQTQALINKVYDSVSDIADSATQIGTASDQQSAVSESISRNIANISDASKHNLEQVEKVEQEAKGISQRSKTLAAMGLTFG</sequence>
<proteinExistence type="inferred from homology"/>
<evidence type="ECO:0000256" key="2">
    <source>
        <dbReference type="ARBA" id="ARBA00023224"/>
    </source>
</evidence>
<dbReference type="Pfam" id="PF08447">
    <property type="entry name" value="PAS_3"/>
    <property type="match status" value="1"/>
</dbReference>
<dbReference type="InterPro" id="IPR000014">
    <property type="entry name" value="PAS"/>
</dbReference>
<comment type="similarity">
    <text evidence="3">Belongs to the methyl-accepting chemotaxis (MCP) protein family.</text>
</comment>
<dbReference type="InterPro" id="IPR004090">
    <property type="entry name" value="Chemotax_Me-accpt_rcpt"/>
</dbReference>
<evidence type="ECO:0000313" key="9">
    <source>
        <dbReference type="Proteomes" id="UP000464524"/>
    </source>
</evidence>
<dbReference type="RefSeq" id="WP_160178320.1">
    <property type="nucleotide sequence ID" value="NZ_CP047656.1"/>
</dbReference>
<dbReference type="EMBL" id="CP047656">
    <property type="protein sequence ID" value="QHJ10444.1"/>
    <property type="molecule type" value="Genomic_DNA"/>
</dbReference>
<dbReference type="PROSITE" id="PS50111">
    <property type="entry name" value="CHEMOTAXIS_TRANSDUC_2"/>
    <property type="match status" value="1"/>
</dbReference>
<evidence type="ECO:0000256" key="4">
    <source>
        <dbReference type="PROSITE-ProRule" id="PRU00284"/>
    </source>
</evidence>
<feature type="domain" description="Methyl-accepting transducer" evidence="6">
    <location>
        <begin position="240"/>
        <end position="476"/>
    </location>
</feature>
<keyword evidence="2 4" id="KW-0807">Transducer</keyword>
<gene>
    <name evidence="8" type="ORF">FX988_00658</name>
</gene>
<dbReference type="SMART" id="SM00283">
    <property type="entry name" value="MA"/>
    <property type="match status" value="1"/>
</dbReference>
<feature type="transmembrane region" description="Helical" evidence="5">
    <location>
        <begin position="153"/>
        <end position="177"/>
    </location>
</feature>
<dbReference type="PANTHER" id="PTHR32089:SF52">
    <property type="entry name" value="CHEMOTAXIS SIGNAL TRANSDUCTION SYSTEM METHYL ACCEPTING SENSORY TRANSDUCER WITH PAS SENSORY DOMAIN"/>
    <property type="match status" value="1"/>
</dbReference>
<dbReference type="NCBIfam" id="TIGR00229">
    <property type="entry name" value="sensory_box"/>
    <property type="match status" value="1"/>
</dbReference>
<dbReference type="Proteomes" id="UP000464524">
    <property type="component" value="Chromosome"/>
</dbReference>
<dbReference type="AlphaFoldDB" id="A0A857JIH8"/>
<evidence type="ECO:0000256" key="5">
    <source>
        <dbReference type="SAM" id="Phobius"/>
    </source>
</evidence>
<comment type="subcellular location">
    <subcellularLocation>
        <location evidence="1">Membrane</location>
    </subcellularLocation>
</comment>
<evidence type="ECO:0000259" key="7">
    <source>
        <dbReference type="PROSITE" id="PS50112"/>
    </source>
</evidence>
<accession>A0A857JIH8</accession>
<evidence type="ECO:0000256" key="1">
    <source>
        <dbReference type="ARBA" id="ARBA00004370"/>
    </source>
</evidence>
<evidence type="ECO:0000256" key="3">
    <source>
        <dbReference type="ARBA" id="ARBA00029447"/>
    </source>
</evidence>
<dbReference type="KEGG" id="pmes:FX988_00658"/>
<evidence type="ECO:0000313" key="8">
    <source>
        <dbReference type="EMBL" id="QHJ10444.1"/>
    </source>
</evidence>
<dbReference type="InterPro" id="IPR035965">
    <property type="entry name" value="PAS-like_dom_sf"/>
</dbReference>
<feature type="domain" description="PAS" evidence="7">
    <location>
        <begin position="7"/>
        <end position="61"/>
    </location>
</feature>
<keyword evidence="5" id="KW-0812">Transmembrane</keyword>
<keyword evidence="8" id="KW-0675">Receptor</keyword>
<dbReference type="GO" id="GO:0006935">
    <property type="term" value="P:chemotaxis"/>
    <property type="evidence" value="ECO:0007669"/>
    <property type="project" value="InterPro"/>
</dbReference>
<dbReference type="OrthoDB" id="5675566at2"/>
<dbReference type="Pfam" id="PF00015">
    <property type="entry name" value="MCPsignal"/>
    <property type="match status" value="1"/>
</dbReference>
<keyword evidence="5" id="KW-0472">Membrane</keyword>
<dbReference type="GO" id="GO:0007165">
    <property type="term" value="P:signal transduction"/>
    <property type="evidence" value="ECO:0007669"/>
    <property type="project" value="UniProtKB-KW"/>
</dbReference>